<dbReference type="Gene3D" id="6.10.250.1770">
    <property type="match status" value="1"/>
</dbReference>
<feature type="domain" description="Ribosomal RNA-processing protein 7 C-terminal" evidence="3">
    <location>
        <begin position="212"/>
        <end position="333"/>
    </location>
</feature>
<feature type="compositionally biased region" description="Basic and acidic residues" evidence="2">
    <location>
        <begin position="20"/>
        <end position="39"/>
    </location>
</feature>
<dbReference type="GO" id="GO:0034456">
    <property type="term" value="C:UTP-C complex"/>
    <property type="evidence" value="ECO:0007669"/>
    <property type="project" value="TreeGrafter"/>
</dbReference>
<reference evidence="4 5" key="1">
    <citation type="submission" date="2019-06" db="EMBL/GenBank/DDBJ databases">
        <title>A chromosomal-level reference genome of Carpinus fangiana (Coryloideae, Betulaceae).</title>
        <authorList>
            <person name="Yang X."/>
            <person name="Wang Z."/>
            <person name="Zhang L."/>
            <person name="Hao G."/>
            <person name="Liu J."/>
            <person name="Yang Y."/>
        </authorList>
    </citation>
    <scope>NUCLEOTIDE SEQUENCE [LARGE SCALE GENOMIC DNA]</scope>
    <source>
        <strain evidence="4">Cfa_2016G</strain>
        <tissue evidence="4">Leaf</tissue>
    </source>
</reference>
<feature type="region of interest" description="Disordered" evidence="2">
    <location>
        <begin position="141"/>
        <end position="189"/>
    </location>
</feature>
<feature type="compositionally biased region" description="Basic and acidic residues" evidence="2">
    <location>
        <begin position="81"/>
        <end position="96"/>
    </location>
</feature>
<name>A0A5N6QXB1_9ROSI</name>
<dbReference type="InterPro" id="IPR024326">
    <property type="entry name" value="RRP7_C"/>
</dbReference>
<comment type="similarity">
    <text evidence="1">Belongs to the RRP7 family.</text>
</comment>
<feature type="compositionally biased region" description="Basic and acidic residues" evidence="2">
    <location>
        <begin position="166"/>
        <end position="187"/>
    </location>
</feature>
<organism evidence="4 5">
    <name type="scientific">Carpinus fangiana</name>
    <dbReference type="NCBI Taxonomy" id="176857"/>
    <lineage>
        <taxon>Eukaryota</taxon>
        <taxon>Viridiplantae</taxon>
        <taxon>Streptophyta</taxon>
        <taxon>Embryophyta</taxon>
        <taxon>Tracheophyta</taxon>
        <taxon>Spermatophyta</taxon>
        <taxon>Magnoliopsida</taxon>
        <taxon>eudicotyledons</taxon>
        <taxon>Gunneridae</taxon>
        <taxon>Pentapetalae</taxon>
        <taxon>rosids</taxon>
        <taxon>fabids</taxon>
        <taxon>Fagales</taxon>
        <taxon>Betulaceae</taxon>
        <taxon>Carpinus</taxon>
    </lineage>
</organism>
<feature type="region of interest" description="Disordered" evidence="2">
    <location>
        <begin position="237"/>
        <end position="269"/>
    </location>
</feature>
<feature type="compositionally biased region" description="Basic residues" evidence="2">
    <location>
        <begin position="40"/>
        <end position="54"/>
    </location>
</feature>
<dbReference type="OrthoDB" id="5390at2759"/>
<keyword evidence="5" id="KW-1185">Reference proteome</keyword>
<dbReference type="GO" id="GO:0000028">
    <property type="term" value="P:ribosomal small subunit assembly"/>
    <property type="evidence" value="ECO:0007669"/>
    <property type="project" value="TreeGrafter"/>
</dbReference>
<evidence type="ECO:0000313" key="5">
    <source>
        <dbReference type="Proteomes" id="UP000327013"/>
    </source>
</evidence>
<gene>
    <name evidence="4" type="ORF">FH972_007994</name>
</gene>
<dbReference type="GO" id="GO:0006364">
    <property type="term" value="P:rRNA processing"/>
    <property type="evidence" value="ECO:0007669"/>
    <property type="project" value="TreeGrafter"/>
</dbReference>
<proteinExistence type="inferred from homology"/>
<dbReference type="Proteomes" id="UP000327013">
    <property type="component" value="Chromosome 3"/>
</dbReference>
<dbReference type="EMBL" id="CM017323">
    <property type="protein sequence ID" value="KAE8022169.1"/>
    <property type="molecule type" value="Genomic_DNA"/>
</dbReference>
<feature type="region of interest" description="Disordered" evidence="2">
    <location>
        <begin position="1"/>
        <end position="129"/>
    </location>
</feature>
<sequence>MDLQKDRKKQRKKKQKNKKLRESSPELPGKDEILDTKVYREKKKSPEKKKRKREKGSYVDIGKAVRSNIEDDGVANGSHFQSEENIKSSEGLREADVETVIKTCKSKKTKRKKKEDHDSPKKGKKSLKKGEAYQDEVYCLSTGDEGCSKGMTGDSKKARMKRKKDKNSTKEAEKSQEKRGEADHDDVYQISSVDEDCSKGMQKWIMEYHQSRRGLKVLQQQIDDSITAYEAQLEQEKKEREAQAAEGGWTVVAHHKGRKRTTDAESGTTMGSVAQAVVEDKMASKKRKEVGLDFYRFQRREAQRNEVMMLQSKFEQDKKRMLQLRAARKFRPY</sequence>
<dbReference type="Pfam" id="PF12923">
    <property type="entry name" value="RRP7"/>
    <property type="match status" value="1"/>
</dbReference>
<accession>A0A5N6QXB1</accession>
<dbReference type="GO" id="GO:0032545">
    <property type="term" value="C:CURI complex"/>
    <property type="evidence" value="ECO:0007669"/>
    <property type="project" value="TreeGrafter"/>
</dbReference>
<dbReference type="PANTHER" id="PTHR13191:SF0">
    <property type="entry name" value="RIBOSOMAL RNA-PROCESSING PROTEIN 7 HOMOLOG A-RELATED"/>
    <property type="match status" value="1"/>
</dbReference>
<dbReference type="CDD" id="cd12951">
    <property type="entry name" value="RRP7_Rrp7A"/>
    <property type="match status" value="1"/>
</dbReference>
<evidence type="ECO:0000313" key="4">
    <source>
        <dbReference type="EMBL" id="KAE8022169.1"/>
    </source>
</evidence>
<evidence type="ECO:0000259" key="3">
    <source>
        <dbReference type="Pfam" id="PF12923"/>
    </source>
</evidence>
<feature type="compositionally biased region" description="Basic residues" evidence="2">
    <location>
        <begin position="1"/>
        <end position="19"/>
    </location>
</feature>
<evidence type="ECO:0000256" key="2">
    <source>
        <dbReference type="SAM" id="MobiDB-lite"/>
    </source>
</evidence>
<dbReference type="PANTHER" id="PTHR13191">
    <property type="entry name" value="RIBOSOMAL RNA PROCESSING PROTEIN 7-RELATED"/>
    <property type="match status" value="1"/>
</dbReference>
<feature type="compositionally biased region" description="Basic residues" evidence="2">
    <location>
        <begin position="104"/>
        <end position="114"/>
    </location>
</feature>
<dbReference type="InterPro" id="IPR040446">
    <property type="entry name" value="RRP7"/>
</dbReference>
<evidence type="ECO:0000256" key="1">
    <source>
        <dbReference type="ARBA" id="ARBA00006110"/>
    </source>
</evidence>
<protein>
    <recommendedName>
        <fullName evidence="3">Ribosomal RNA-processing protein 7 C-terminal domain-containing protein</fullName>
    </recommendedName>
</protein>
<dbReference type="AlphaFoldDB" id="A0A5N6QXB1"/>